<feature type="transmembrane region" description="Helical" evidence="9">
    <location>
        <begin position="224"/>
        <end position="248"/>
    </location>
</feature>
<dbReference type="KEGG" id="hra:EI982_09595"/>
<evidence type="ECO:0000256" key="7">
    <source>
        <dbReference type="ARBA" id="ARBA00023235"/>
    </source>
</evidence>
<evidence type="ECO:0000256" key="4">
    <source>
        <dbReference type="ARBA" id="ARBA00022746"/>
    </source>
</evidence>
<comment type="subcellular location">
    <subcellularLocation>
        <location evidence="1">Membrane</location>
        <topology evidence="1">Multi-pass membrane protein</topology>
    </subcellularLocation>
</comment>
<proteinExistence type="predicted"/>
<sequence>MGPLAVRERPPPGVLPRDRPRPAGGRRRRRGRQERRPRAVALGPAPQGVIAVLPPVTSSYLAYLAVTVGVPLLVVAVLARVRGGLRTPTDALGVVILMGIAFAYTFAWDAYLIERGVWWYGDGVVTDRVRGVPLGELSFFLLQTALTGLWLYALDPSPDPSRPAAVRSRPVGLLVLAVAEAVGLALFYTTQGYYLGYILLWACPILGFLWVLGGPVLWRCRRTVAAAILVPTAYLWVVDRVAIGAGLWTISSTYSTGVHVAGLPVEEMAFFLVTNTLVVFGLILYRWVLARAERHGLVGGIRGLVPRAGVGSGDGR</sequence>
<keyword evidence="7" id="KW-0413">Isomerase</keyword>
<feature type="transmembrane region" description="Helical" evidence="9">
    <location>
        <begin position="194"/>
        <end position="212"/>
    </location>
</feature>
<protein>
    <submittedName>
        <fullName evidence="10">Lycopene cyclase domain-containing protein</fullName>
    </submittedName>
</protein>
<dbReference type="GO" id="GO:0045436">
    <property type="term" value="F:lycopene beta cyclase activity"/>
    <property type="evidence" value="ECO:0007669"/>
    <property type="project" value="UniProtKB-ARBA"/>
</dbReference>
<dbReference type="GO" id="GO:0016872">
    <property type="term" value="F:intramolecular lyase activity"/>
    <property type="evidence" value="ECO:0007669"/>
    <property type="project" value="InterPro"/>
</dbReference>
<dbReference type="GO" id="GO:0016020">
    <property type="term" value="C:membrane"/>
    <property type="evidence" value="ECO:0007669"/>
    <property type="project" value="UniProtKB-SubCell"/>
</dbReference>
<dbReference type="EMBL" id="CP034345">
    <property type="protein sequence ID" value="QGX95025.1"/>
    <property type="molecule type" value="Genomic_DNA"/>
</dbReference>
<gene>
    <name evidence="10" type="ORF">EI982_09595</name>
</gene>
<evidence type="ECO:0000313" key="10">
    <source>
        <dbReference type="EMBL" id="QGX95025.1"/>
    </source>
</evidence>
<reference evidence="10 11" key="1">
    <citation type="submission" date="2018-12" db="EMBL/GenBank/DDBJ databases">
        <title>Complete genome sequence of Haloplanus rallus MBLA0036.</title>
        <authorList>
            <person name="Nam Y.-d."/>
            <person name="Kang J."/>
            <person name="Chung W.-H."/>
            <person name="Park Y.S."/>
        </authorList>
    </citation>
    <scope>NUCLEOTIDE SEQUENCE [LARGE SCALE GENOMIC DNA]</scope>
    <source>
        <strain evidence="10 11">MBLA0036</strain>
    </source>
</reference>
<name>A0A6B9F3N8_9EURY</name>
<evidence type="ECO:0000256" key="1">
    <source>
        <dbReference type="ARBA" id="ARBA00004141"/>
    </source>
</evidence>
<keyword evidence="3 9" id="KW-0812">Transmembrane</keyword>
<feature type="transmembrane region" description="Helical" evidence="9">
    <location>
        <begin position="131"/>
        <end position="151"/>
    </location>
</feature>
<feature type="compositionally biased region" description="Basic residues" evidence="8">
    <location>
        <begin position="24"/>
        <end position="35"/>
    </location>
</feature>
<evidence type="ECO:0000313" key="11">
    <source>
        <dbReference type="Proteomes" id="UP000428325"/>
    </source>
</evidence>
<evidence type="ECO:0000256" key="9">
    <source>
        <dbReference type="SAM" id="Phobius"/>
    </source>
</evidence>
<keyword evidence="11" id="KW-1185">Reference proteome</keyword>
<dbReference type="AlphaFoldDB" id="A0A6B9F3N8"/>
<evidence type="ECO:0000256" key="2">
    <source>
        <dbReference type="ARBA" id="ARBA00004829"/>
    </source>
</evidence>
<feature type="transmembrane region" description="Helical" evidence="9">
    <location>
        <begin position="91"/>
        <end position="111"/>
    </location>
</feature>
<evidence type="ECO:0000256" key="8">
    <source>
        <dbReference type="SAM" id="MobiDB-lite"/>
    </source>
</evidence>
<dbReference type="InterPro" id="IPR017825">
    <property type="entry name" value="Lycopene_cyclase_dom"/>
</dbReference>
<comment type="pathway">
    <text evidence="2">Carotenoid biosynthesis.</text>
</comment>
<keyword evidence="6 9" id="KW-0472">Membrane</keyword>
<feature type="transmembrane region" description="Helical" evidence="9">
    <location>
        <begin position="60"/>
        <end position="79"/>
    </location>
</feature>
<evidence type="ECO:0000256" key="3">
    <source>
        <dbReference type="ARBA" id="ARBA00022692"/>
    </source>
</evidence>
<dbReference type="Proteomes" id="UP000428325">
    <property type="component" value="Chromosome"/>
</dbReference>
<keyword evidence="4" id="KW-0125">Carotenoid biosynthesis</keyword>
<dbReference type="GO" id="GO:0016117">
    <property type="term" value="P:carotenoid biosynthetic process"/>
    <property type="evidence" value="ECO:0007669"/>
    <property type="project" value="UniProtKB-KW"/>
</dbReference>
<feature type="transmembrane region" description="Helical" evidence="9">
    <location>
        <begin position="268"/>
        <end position="288"/>
    </location>
</feature>
<feature type="region of interest" description="Disordered" evidence="8">
    <location>
        <begin position="1"/>
        <end position="38"/>
    </location>
</feature>
<accession>A0A6B9F3N8</accession>
<dbReference type="NCBIfam" id="TIGR03462">
    <property type="entry name" value="CarR_dom_SF"/>
    <property type="match status" value="2"/>
</dbReference>
<keyword evidence="5 9" id="KW-1133">Transmembrane helix</keyword>
<feature type="transmembrane region" description="Helical" evidence="9">
    <location>
        <begin position="171"/>
        <end position="188"/>
    </location>
</feature>
<evidence type="ECO:0000256" key="5">
    <source>
        <dbReference type="ARBA" id="ARBA00022989"/>
    </source>
</evidence>
<feature type="compositionally biased region" description="Basic and acidic residues" evidence="8">
    <location>
        <begin position="1"/>
        <end position="21"/>
    </location>
</feature>
<organism evidence="10 11">
    <name type="scientific">Haloplanus rallus</name>
    <dbReference type="NCBI Taxonomy" id="1816183"/>
    <lineage>
        <taxon>Archaea</taxon>
        <taxon>Methanobacteriati</taxon>
        <taxon>Methanobacteriota</taxon>
        <taxon>Stenosarchaea group</taxon>
        <taxon>Halobacteria</taxon>
        <taxon>Halobacteriales</taxon>
        <taxon>Haloferacaceae</taxon>
        <taxon>Haloplanus</taxon>
    </lineage>
</organism>
<evidence type="ECO:0000256" key="6">
    <source>
        <dbReference type="ARBA" id="ARBA00023136"/>
    </source>
</evidence>